<evidence type="ECO:0000313" key="1">
    <source>
        <dbReference type="EMBL" id="MDQ0645664.1"/>
    </source>
</evidence>
<organism evidence="1 2">
    <name type="scientific">Microbacterium murale</name>
    <dbReference type="NCBI Taxonomy" id="1081040"/>
    <lineage>
        <taxon>Bacteria</taxon>
        <taxon>Bacillati</taxon>
        <taxon>Actinomycetota</taxon>
        <taxon>Actinomycetes</taxon>
        <taxon>Micrococcales</taxon>
        <taxon>Microbacteriaceae</taxon>
        <taxon>Microbacterium</taxon>
    </lineage>
</organism>
<proteinExistence type="predicted"/>
<accession>A0ABU0PEB4</accession>
<comment type="caution">
    <text evidence="1">The sequence shown here is derived from an EMBL/GenBank/DDBJ whole genome shotgun (WGS) entry which is preliminary data.</text>
</comment>
<sequence length="133" mass="14782">MTFQRLGSRSRPSITLDRLERAIELLDYRLAPTPGDDMTYLSPFPESEWTLEGSAYQSLDAGSLYRYAREHSGETVAFTIRPLGNAMATAYAPHYTGEVVIGPKPALGGSASARFFVFEFAWEVPDEPTEVIE</sequence>
<dbReference type="Proteomes" id="UP001239085">
    <property type="component" value="Unassembled WGS sequence"/>
</dbReference>
<keyword evidence="2" id="KW-1185">Reference proteome</keyword>
<gene>
    <name evidence="1" type="ORF">QFZ46_003824</name>
</gene>
<protein>
    <submittedName>
        <fullName evidence="1">Uncharacterized protein</fullName>
    </submittedName>
</protein>
<evidence type="ECO:0000313" key="2">
    <source>
        <dbReference type="Proteomes" id="UP001239085"/>
    </source>
</evidence>
<dbReference type="RefSeq" id="WP_307364145.1">
    <property type="nucleotide sequence ID" value="NZ_JAUSXK010000001.1"/>
</dbReference>
<dbReference type="EMBL" id="JAUSXK010000001">
    <property type="protein sequence ID" value="MDQ0645664.1"/>
    <property type="molecule type" value="Genomic_DNA"/>
</dbReference>
<reference evidence="1 2" key="1">
    <citation type="submission" date="2023-07" db="EMBL/GenBank/DDBJ databases">
        <title>Comparative genomics of wheat-associated soil bacteria to identify genetic determinants of phenazine resistance.</title>
        <authorList>
            <person name="Mouncey N."/>
        </authorList>
    </citation>
    <scope>NUCLEOTIDE SEQUENCE [LARGE SCALE GENOMIC DNA]</scope>
    <source>
        <strain evidence="1 2">W2I7</strain>
    </source>
</reference>
<name>A0ABU0PEB4_9MICO</name>